<dbReference type="GO" id="GO:0071978">
    <property type="term" value="P:bacterial-type flagellum-dependent swarming motility"/>
    <property type="evidence" value="ECO:0007669"/>
    <property type="project" value="TreeGrafter"/>
</dbReference>
<protein>
    <recommendedName>
        <fullName evidence="3 6">Flagellar basal-body rod protein FlgC</fullName>
    </recommendedName>
</protein>
<dbReference type="InterPro" id="IPR006299">
    <property type="entry name" value="FlgC"/>
</dbReference>
<evidence type="ECO:0000313" key="9">
    <source>
        <dbReference type="EMBL" id="EIM56528.1"/>
    </source>
</evidence>
<keyword evidence="4 6" id="KW-0975">Bacterial flagellum</keyword>
<dbReference type="Proteomes" id="UP000005753">
    <property type="component" value="Chromosome"/>
</dbReference>
<dbReference type="EMBL" id="CM001487">
    <property type="protein sequence ID" value="EIM56528.1"/>
    <property type="molecule type" value="Genomic_DNA"/>
</dbReference>
<dbReference type="Pfam" id="PF00460">
    <property type="entry name" value="Flg_bb_rod"/>
    <property type="match status" value="1"/>
</dbReference>
<proteinExistence type="inferred from homology"/>
<keyword evidence="9" id="KW-0966">Cell projection</keyword>
<dbReference type="AlphaFoldDB" id="I5ARV5"/>
<dbReference type="InterPro" id="IPR019776">
    <property type="entry name" value="Flagellar_basal_body_rod_CS"/>
</dbReference>
<keyword evidence="9" id="KW-0969">Cilium</keyword>
<evidence type="ECO:0000256" key="6">
    <source>
        <dbReference type="RuleBase" id="RU362062"/>
    </source>
</evidence>
<dbReference type="STRING" id="633697.EubceDRAFT1_0689"/>
<dbReference type="HOGENOM" id="CLU_123272_0_0_9"/>
<reference evidence="9 10" key="1">
    <citation type="submission" date="2010-08" db="EMBL/GenBank/DDBJ databases">
        <authorList>
            <consortium name="US DOE Joint Genome Institute (JGI-PGF)"/>
            <person name="Lucas S."/>
            <person name="Copeland A."/>
            <person name="Lapidus A."/>
            <person name="Cheng J.-F."/>
            <person name="Bruce D."/>
            <person name="Goodwin L."/>
            <person name="Pitluck S."/>
            <person name="Land M.L."/>
            <person name="Hauser L."/>
            <person name="Chang Y.-J."/>
            <person name="Anderson I.J."/>
            <person name="Johnson E."/>
            <person name="Mulhopadhyay B."/>
            <person name="Kyrpides N."/>
            <person name="Woyke T.J."/>
        </authorList>
    </citation>
    <scope>NUCLEOTIDE SEQUENCE [LARGE SCALE GENOMIC DNA]</scope>
    <source>
        <strain evidence="9 10">6</strain>
    </source>
</reference>
<comment type="similarity">
    <text evidence="2">Belongs to the flagella basal body rod proteins family.</text>
</comment>
<evidence type="ECO:0000256" key="4">
    <source>
        <dbReference type="ARBA" id="ARBA00023143"/>
    </source>
</evidence>
<evidence type="ECO:0000256" key="3">
    <source>
        <dbReference type="ARBA" id="ARBA00017941"/>
    </source>
</evidence>
<dbReference type="PANTHER" id="PTHR30435:SF2">
    <property type="entry name" value="FLAGELLAR BASAL-BODY ROD PROTEIN FLGC"/>
    <property type="match status" value="1"/>
</dbReference>
<dbReference type="NCBIfam" id="TIGR01395">
    <property type="entry name" value="FlgC"/>
    <property type="match status" value="1"/>
</dbReference>
<evidence type="ECO:0000256" key="5">
    <source>
        <dbReference type="ARBA" id="ARBA00025933"/>
    </source>
</evidence>
<dbReference type="Pfam" id="PF06429">
    <property type="entry name" value="Flg_bbr_C"/>
    <property type="match status" value="1"/>
</dbReference>
<feature type="domain" description="Flagellar basal body rod protein N-terminal" evidence="7">
    <location>
        <begin position="8"/>
        <end position="35"/>
    </location>
</feature>
<gene>
    <name evidence="9" type="ORF">EubceDRAFT1_0689</name>
</gene>
<keyword evidence="10" id="KW-1185">Reference proteome</keyword>
<dbReference type="PANTHER" id="PTHR30435">
    <property type="entry name" value="FLAGELLAR PROTEIN"/>
    <property type="match status" value="1"/>
</dbReference>
<evidence type="ECO:0000313" key="10">
    <source>
        <dbReference type="Proteomes" id="UP000005753"/>
    </source>
</evidence>
<evidence type="ECO:0000259" key="7">
    <source>
        <dbReference type="Pfam" id="PF00460"/>
    </source>
</evidence>
<feature type="domain" description="Flagellar basal-body/hook protein C-terminal" evidence="8">
    <location>
        <begin position="105"/>
        <end position="148"/>
    </location>
</feature>
<comment type="subunit">
    <text evidence="5 6">The basal body constitutes a major portion of the flagellar organelle and consists of four rings (L,P,S, and M) mounted on a central rod. The rod consists of about 26 subunits of FlgG in the distal portion, and FlgB, FlgC and FlgF are thought to build up the proximal portion of the rod with about 6 subunits each.</text>
</comment>
<dbReference type="PROSITE" id="PS00588">
    <property type="entry name" value="FLAGELLA_BB_ROD"/>
    <property type="match status" value="1"/>
</dbReference>
<sequence>MSFLDSFDISASGMSAQRIRLDIAAENIANVDTTRTENGGPYIRKDVVLASYGKKTTFANALRAARTGSSVISTGKRGVRVAGITDDTRETKRVYNPTHPDADVNGYVEMPNVDVTKETVDAMSATRSYEANVTALNAIKMMTQKAMDIGK</sequence>
<reference evidence="9 10" key="2">
    <citation type="submission" date="2012-02" db="EMBL/GenBank/DDBJ databases">
        <title>Improved High-Quality Draft sequence of Eubacterium cellulosolvens 6.</title>
        <authorList>
            <consortium name="US DOE Joint Genome Institute"/>
            <person name="Lucas S."/>
            <person name="Han J."/>
            <person name="Lapidus A."/>
            <person name="Cheng J.-F."/>
            <person name="Goodwin L."/>
            <person name="Pitluck S."/>
            <person name="Peters L."/>
            <person name="Mikhailova N."/>
            <person name="Gu W."/>
            <person name="Detter J.C."/>
            <person name="Han C."/>
            <person name="Tapia R."/>
            <person name="Land M."/>
            <person name="Hauser L."/>
            <person name="Kyrpides N."/>
            <person name="Ivanova N."/>
            <person name="Pagani I."/>
            <person name="Johnson E."/>
            <person name="Mukhopadhyay B."/>
            <person name="Anderson I."/>
            <person name="Woyke T."/>
        </authorList>
    </citation>
    <scope>NUCLEOTIDE SEQUENCE [LARGE SCALE GENOMIC DNA]</scope>
    <source>
        <strain evidence="9 10">6</strain>
    </source>
</reference>
<keyword evidence="9" id="KW-0282">Flagellum</keyword>
<dbReference type="InterPro" id="IPR010930">
    <property type="entry name" value="Flg_bb/hook_C_dom"/>
</dbReference>
<dbReference type="InterPro" id="IPR001444">
    <property type="entry name" value="Flag_bb_rod_N"/>
</dbReference>
<organism evidence="9 10">
    <name type="scientific">Eubacterium cellulosolvens (strain ATCC 43171 / JCM 9499 / 6)</name>
    <name type="common">Cillobacterium cellulosolvens</name>
    <dbReference type="NCBI Taxonomy" id="633697"/>
    <lineage>
        <taxon>Bacteria</taxon>
        <taxon>Bacillati</taxon>
        <taxon>Bacillota</taxon>
        <taxon>Clostridia</taxon>
        <taxon>Eubacteriales</taxon>
        <taxon>Eubacteriaceae</taxon>
        <taxon>Eubacterium</taxon>
    </lineage>
</organism>
<accession>I5ARV5</accession>
<dbReference type="OrthoDB" id="9794148at2"/>
<name>I5ARV5_EUBC6</name>
<evidence type="ECO:0000256" key="2">
    <source>
        <dbReference type="ARBA" id="ARBA00009677"/>
    </source>
</evidence>
<evidence type="ECO:0000256" key="1">
    <source>
        <dbReference type="ARBA" id="ARBA00004117"/>
    </source>
</evidence>
<evidence type="ECO:0000259" key="8">
    <source>
        <dbReference type="Pfam" id="PF06429"/>
    </source>
</evidence>
<comment type="subcellular location">
    <subcellularLocation>
        <location evidence="1 6">Bacterial flagellum basal body</location>
    </subcellularLocation>
</comment>
<dbReference type="GO" id="GO:0030694">
    <property type="term" value="C:bacterial-type flagellum basal body, rod"/>
    <property type="evidence" value="ECO:0007669"/>
    <property type="project" value="UniProtKB-UniRule"/>
</dbReference>
<dbReference type="eggNOG" id="COG1558">
    <property type="taxonomic scope" value="Bacteria"/>
</dbReference>